<dbReference type="InterPro" id="IPR002921">
    <property type="entry name" value="Fungal_lipase-type"/>
</dbReference>
<dbReference type="Pfam" id="PF01764">
    <property type="entry name" value="Lipase_3"/>
    <property type="match status" value="1"/>
</dbReference>
<dbReference type="PANTHER" id="PTHR46640:SF3">
    <property type="entry name" value="LIPASE LIH1-RELATED"/>
    <property type="match status" value="1"/>
</dbReference>
<evidence type="ECO:0000313" key="6">
    <source>
        <dbReference type="Proteomes" id="UP000191144"/>
    </source>
</evidence>
<sequence>MRVVPGVISSVLLAYTGLCAQLERNGSTSSSRITSFRDIEILNDTLATSQTETGIDAITVWPAKSKPYDDVQISQELYERLVYFSKICALTYCITGEELVVGSTFAEGGCPAKLDFCSDETINPTAGRTVVELVLLAESNELGTGFLAVDHEKEVVVLSFRGSSTNQDWLSDFAIYPTPYEPVSKEHYRQWVDAGRISECEDCLVHRGFNVFLKTLSSQFFERIEAIFDTFPDYNLVVTGHSLGAAVASLAGIELRLRGHDPLVLTYASPNIFSGKLRAWVDELFETERIHQLSLDEGEVMFRKGYFRVVHDGDYITMVPPFYEPAGLELFITHRELPQRLEDLQYRGSSTNIVSLENGNVSLAGSGQGHRFLGPLERWIHMYEHRAYFLLINTCDGF</sequence>
<dbReference type="InterPro" id="IPR029058">
    <property type="entry name" value="AB_hydrolase_fold"/>
</dbReference>
<dbReference type="PANTHER" id="PTHR46640">
    <property type="entry name" value="TRIACYLGLYCEROL LIPASE, PUTATIVE (AFU_ORTHOLOGUE AFUA_6G06510)-RELATED"/>
    <property type="match status" value="1"/>
</dbReference>
<protein>
    <recommendedName>
        <fullName evidence="1">triacylglycerol lipase</fullName>
        <ecNumber evidence="1">3.1.1.3</ecNumber>
    </recommendedName>
</protein>
<evidence type="ECO:0000313" key="5">
    <source>
        <dbReference type="EMBL" id="SCU93385.1"/>
    </source>
</evidence>
<dbReference type="SUPFAM" id="SSF53474">
    <property type="entry name" value="alpha/beta-Hydrolases"/>
    <property type="match status" value="1"/>
</dbReference>
<dbReference type="Proteomes" id="UP000191144">
    <property type="component" value="Chromosome F"/>
</dbReference>
<feature type="signal peptide" evidence="3">
    <location>
        <begin position="1"/>
        <end position="19"/>
    </location>
</feature>
<dbReference type="Gene3D" id="3.40.50.1820">
    <property type="entry name" value="alpha/beta hydrolase"/>
    <property type="match status" value="1"/>
</dbReference>
<dbReference type="EC" id="3.1.1.3" evidence="1"/>
<evidence type="ECO:0000256" key="3">
    <source>
        <dbReference type="SAM" id="SignalP"/>
    </source>
</evidence>
<evidence type="ECO:0000256" key="2">
    <source>
        <dbReference type="ARBA" id="ARBA00022801"/>
    </source>
</evidence>
<dbReference type="AlphaFoldDB" id="A0A1G4JRG0"/>
<dbReference type="GO" id="GO:0006629">
    <property type="term" value="P:lipid metabolic process"/>
    <property type="evidence" value="ECO:0007669"/>
    <property type="project" value="InterPro"/>
</dbReference>
<evidence type="ECO:0000256" key="1">
    <source>
        <dbReference type="ARBA" id="ARBA00013279"/>
    </source>
</evidence>
<dbReference type="CDD" id="cd00519">
    <property type="entry name" value="Lipase_3"/>
    <property type="match status" value="1"/>
</dbReference>
<dbReference type="GO" id="GO:0004806">
    <property type="term" value="F:triacylglycerol lipase activity"/>
    <property type="evidence" value="ECO:0007669"/>
    <property type="project" value="UniProtKB-EC"/>
</dbReference>
<dbReference type="EMBL" id="LT598477">
    <property type="protein sequence ID" value="SCU93385.1"/>
    <property type="molecule type" value="Genomic_DNA"/>
</dbReference>
<feature type="domain" description="Fungal lipase-type" evidence="4">
    <location>
        <begin position="157"/>
        <end position="322"/>
    </location>
</feature>
<keyword evidence="6" id="KW-1185">Reference proteome</keyword>
<feature type="chain" id="PRO_5009236164" description="triacylglycerol lipase" evidence="3">
    <location>
        <begin position="20"/>
        <end position="398"/>
    </location>
</feature>
<keyword evidence="2" id="KW-0378">Hydrolase</keyword>
<reference evidence="6" key="1">
    <citation type="submission" date="2016-03" db="EMBL/GenBank/DDBJ databases">
        <authorList>
            <person name="Devillers Hugo."/>
        </authorList>
    </citation>
    <scope>NUCLEOTIDE SEQUENCE [LARGE SCALE GENOMIC DNA]</scope>
</reference>
<proteinExistence type="predicted"/>
<keyword evidence="3" id="KW-0732">Signal</keyword>
<gene>
    <name evidence="5" type="ORF">LAME_0F03620G</name>
</gene>
<accession>A0A1G4JRG0</accession>
<dbReference type="InterPro" id="IPR051299">
    <property type="entry name" value="AB_hydrolase_lip/est"/>
</dbReference>
<evidence type="ECO:0000259" key="4">
    <source>
        <dbReference type="Pfam" id="PF01764"/>
    </source>
</evidence>
<name>A0A1G4JRG0_9SACH</name>
<dbReference type="OrthoDB" id="406844at2759"/>
<organism evidence="5 6">
    <name type="scientific">Lachancea meyersii CBS 8951</name>
    <dbReference type="NCBI Taxonomy" id="1266667"/>
    <lineage>
        <taxon>Eukaryota</taxon>
        <taxon>Fungi</taxon>
        <taxon>Dikarya</taxon>
        <taxon>Ascomycota</taxon>
        <taxon>Saccharomycotina</taxon>
        <taxon>Saccharomycetes</taxon>
        <taxon>Saccharomycetales</taxon>
        <taxon>Saccharomycetaceae</taxon>
        <taxon>Lachancea</taxon>
    </lineage>
</organism>